<dbReference type="PANTHER" id="PTHR47756">
    <property type="entry name" value="BLL6612 PROTEIN-RELATED"/>
    <property type="match status" value="1"/>
</dbReference>
<dbReference type="SUPFAM" id="SSF88946">
    <property type="entry name" value="Sigma2 domain of RNA polymerase sigma factors"/>
    <property type="match status" value="1"/>
</dbReference>
<evidence type="ECO:0000259" key="2">
    <source>
        <dbReference type="Pfam" id="PF20239"/>
    </source>
</evidence>
<dbReference type="RefSeq" id="WP_344069552.1">
    <property type="nucleotide sequence ID" value="NZ_BAAAPN010000107.1"/>
</dbReference>
<evidence type="ECO:0000256" key="1">
    <source>
        <dbReference type="SAM" id="MobiDB-lite"/>
    </source>
</evidence>
<evidence type="ECO:0000313" key="3">
    <source>
        <dbReference type="EMBL" id="GAA1777648.1"/>
    </source>
</evidence>
<feature type="region of interest" description="Disordered" evidence="1">
    <location>
        <begin position="286"/>
        <end position="319"/>
    </location>
</feature>
<proteinExistence type="predicted"/>
<organism evidence="3 4">
    <name type="scientific">Nostocoides vanveenii</name>
    <dbReference type="NCBI Taxonomy" id="330835"/>
    <lineage>
        <taxon>Bacteria</taxon>
        <taxon>Bacillati</taxon>
        <taxon>Actinomycetota</taxon>
        <taxon>Actinomycetes</taxon>
        <taxon>Micrococcales</taxon>
        <taxon>Intrasporangiaceae</taxon>
        <taxon>Nostocoides</taxon>
    </lineage>
</organism>
<feature type="domain" description="DUF6596" evidence="2">
    <location>
        <begin position="133"/>
        <end position="226"/>
    </location>
</feature>
<dbReference type="Pfam" id="PF20239">
    <property type="entry name" value="DUF6596"/>
    <property type="match status" value="1"/>
</dbReference>
<feature type="compositionally biased region" description="Low complexity" evidence="1">
    <location>
        <begin position="16"/>
        <end position="26"/>
    </location>
</feature>
<protein>
    <recommendedName>
        <fullName evidence="2">DUF6596 domain-containing protein</fullName>
    </recommendedName>
</protein>
<sequence length="367" mass="39262">MTSGDGGGRHRCGECGSASPAASGSDPNDDALTRVVREEWGRLLALLIAHSRRLDLAEDALADAVEAAARTWPRDGVPANPAAWLHTSARRVLIDRLGTEPTMAARITRGKKKIVAAGIPFAIPALDDLPDRLDTVAHAFTAGYAAGSGPDLMHTELAGEAIHLVRVVRSLVPANSTLDGLLALMLLQHSRRDARLDADGEIVLLPDQDRNRWHHSEISEAIDLLDAIPAAPADAFRLQALIAAEHALAPTSVATRWDRIVAHYDALLIAFPSPAARLARAVALAETAGPEEGPRRDRRSRRRRPARPSPPRGPCGAAGPLWTALIRSGGFRCSDLAVPQRGGAPPPDAAPRADRWLFPRRVTIGYV</sequence>
<comment type="caution">
    <text evidence="3">The sequence shown here is derived from an EMBL/GenBank/DDBJ whole genome shotgun (WGS) entry which is preliminary data.</text>
</comment>
<dbReference type="Proteomes" id="UP001501475">
    <property type="component" value="Unassembled WGS sequence"/>
</dbReference>
<reference evidence="4" key="1">
    <citation type="journal article" date="2019" name="Int. J. Syst. Evol. Microbiol.">
        <title>The Global Catalogue of Microorganisms (GCM) 10K type strain sequencing project: providing services to taxonomists for standard genome sequencing and annotation.</title>
        <authorList>
            <consortium name="The Broad Institute Genomics Platform"/>
            <consortium name="The Broad Institute Genome Sequencing Center for Infectious Disease"/>
            <person name="Wu L."/>
            <person name="Ma J."/>
        </authorList>
    </citation>
    <scope>NUCLEOTIDE SEQUENCE [LARGE SCALE GENOMIC DNA]</scope>
    <source>
        <strain evidence="4">JCM 15591</strain>
    </source>
</reference>
<name>A0ABP4XCR7_9MICO</name>
<dbReference type="InterPro" id="IPR013325">
    <property type="entry name" value="RNA_pol_sigma_r2"/>
</dbReference>
<gene>
    <name evidence="3" type="ORF">GCM10009810_38350</name>
</gene>
<accession>A0ABP4XCR7</accession>
<feature type="compositionally biased region" description="Basic residues" evidence="1">
    <location>
        <begin position="296"/>
        <end position="306"/>
    </location>
</feature>
<dbReference type="Gene3D" id="1.10.1740.10">
    <property type="match status" value="1"/>
</dbReference>
<dbReference type="EMBL" id="BAAAPN010000107">
    <property type="protein sequence ID" value="GAA1777648.1"/>
    <property type="molecule type" value="Genomic_DNA"/>
</dbReference>
<evidence type="ECO:0000313" key="4">
    <source>
        <dbReference type="Proteomes" id="UP001501475"/>
    </source>
</evidence>
<keyword evidence="4" id="KW-1185">Reference proteome</keyword>
<feature type="region of interest" description="Disordered" evidence="1">
    <location>
        <begin position="1"/>
        <end position="29"/>
    </location>
</feature>
<dbReference type="PANTHER" id="PTHR47756:SF2">
    <property type="entry name" value="BLL6612 PROTEIN"/>
    <property type="match status" value="1"/>
</dbReference>
<dbReference type="InterPro" id="IPR046531">
    <property type="entry name" value="DUF6596"/>
</dbReference>